<keyword evidence="3" id="KW-1185">Reference proteome</keyword>
<dbReference type="AlphaFoldDB" id="A0A4S8LE62"/>
<feature type="compositionally biased region" description="Basic and acidic residues" evidence="1">
    <location>
        <begin position="131"/>
        <end position="146"/>
    </location>
</feature>
<organism evidence="2 3">
    <name type="scientific">Dendrothele bispora (strain CBS 962.96)</name>
    <dbReference type="NCBI Taxonomy" id="1314807"/>
    <lineage>
        <taxon>Eukaryota</taxon>
        <taxon>Fungi</taxon>
        <taxon>Dikarya</taxon>
        <taxon>Basidiomycota</taxon>
        <taxon>Agaricomycotina</taxon>
        <taxon>Agaricomycetes</taxon>
        <taxon>Agaricomycetidae</taxon>
        <taxon>Agaricales</taxon>
        <taxon>Agaricales incertae sedis</taxon>
        <taxon>Dendrothele</taxon>
    </lineage>
</organism>
<evidence type="ECO:0000313" key="2">
    <source>
        <dbReference type="EMBL" id="THU87194.1"/>
    </source>
</evidence>
<proteinExistence type="predicted"/>
<reference evidence="2 3" key="1">
    <citation type="journal article" date="2019" name="Nat. Ecol. Evol.">
        <title>Megaphylogeny resolves global patterns of mushroom evolution.</title>
        <authorList>
            <person name="Varga T."/>
            <person name="Krizsan K."/>
            <person name="Foldi C."/>
            <person name="Dima B."/>
            <person name="Sanchez-Garcia M."/>
            <person name="Sanchez-Ramirez S."/>
            <person name="Szollosi G.J."/>
            <person name="Szarkandi J.G."/>
            <person name="Papp V."/>
            <person name="Albert L."/>
            <person name="Andreopoulos W."/>
            <person name="Angelini C."/>
            <person name="Antonin V."/>
            <person name="Barry K.W."/>
            <person name="Bougher N.L."/>
            <person name="Buchanan P."/>
            <person name="Buyck B."/>
            <person name="Bense V."/>
            <person name="Catcheside P."/>
            <person name="Chovatia M."/>
            <person name="Cooper J."/>
            <person name="Damon W."/>
            <person name="Desjardin D."/>
            <person name="Finy P."/>
            <person name="Geml J."/>
            <person name="Haridas S."/>
            <person name="Hughes K."/>
            <person name="Justo A."/>
            <person name="Karasinski D."/>
            <person name="Kautmanova I."/>
            <person name="Kiss B."/>
            <person name="Kocsube S."/>
            <person name="Kotiranta H."/>
            <person name="LaButti K.M."/>
            <person name="Lechner B.E."/>
            <person name="Liimatainen K."/>
            <person name="Lipzen A."/>
            <person name="Lukacs Z."/>
            <person name="Mihaltcheva S."/>
            <person name="Morgado L.N."/>
            <person name="Niskanen T."/>
            <person name="Noordeloos M.E."/>
            <person name="Ohm R.A."/>
            <person name="Ortiz-Santana B."/>
            <person name="Ovrebo C."/>
            <person name="Racz N."/>
            <person name="Riley R."/>
            <person name="Savchenko A."/>
            <person name="Shiryaev A."/>
            <person name="Soop K."/>
            <person name="Spirin V."/>
            <person name="Szebenyi C."/>
            <person name="Tomsovsky M."/>
            <person name="Tulloss R.E."/>
            <person name="Uehling J."/>
            <person name="Grigoriev I.V."/>
            <person name="Vagvolgyi C."/>
            <person name="Papp T."/>
            <person name="Martin F.M."/>
            <person name="Miettinen O."/>
            <person name="Hibbett D.S."/>
            <person name="Nagy L.G."/>
        </authorList>
    </citation>
    <scope>NUCLEOTIDE SEQUENCE [LARGE SCALE GENOMIC DNA]</scope>
    <source>
        <strain evidence="2 3">CBS 962.96</strain>
    </source>
</reference>
<feature type="region of interest" description="Disordered" evidence="1">
    <location>
        <begin position="131"/>
        <end position="151"/>
    </location>
</feature>
<sequence>MSNSVPEETLEFAESLSLTQPLSVRPRWFRSTHTIKGNDAIMLALLIHIYPSIHQAVKCRTNPNTTHQWGVVMGLKRAEQMGDLRRHYPDRMQNGCSRCNDIHLPSTVCKALQQAWDVILRRQRELQRERKIQKQRERRAAEKAQREAPVPNTSMHIPARVEAEPGPVDIDRAATFSDMPFANSEEAELFADLKQVQRCQLEELHDKQAAEIARLRKEHVAEERRMIATHHKELAEMLAPPEQTHAFIRSKPVHRLPSPPSSSPVHSFVHSSTSLDAGPSRPSQRAQEILANIDWEVICHTPNPNKHKADEKGNDFKGKRLKVEIADDIIELSD</sequence>
<name>A0A4S8LE62_DENBC</name>
<feature type="region of interest" description="Disordered" evidence="1">
    <location>
        <begin position="253"/>
        <end position="284"/>
    </location>
</feature>
<protein>
    <submittedName>
        <fullName evidence="2">Uncharacterized protein</fullName>
    </submittedName>
</protein>
<accession>A0A4S8LE62</accession>
<evidence type="ECO:0000256" key="1">
    <source>
        <dbReference type="SAM" id="MobiDB-lite"/>
    </source>
</evidence>
<gene>
    <name evidence="2" type="ORF">K435DRAFT_867527</name>
</gene>
<dbReference type="Proteomes" id="UP000297245">
    <property type="component" value="Unassembled WGS sequence"/>
</dbReference>
<dbReference type="EMBL" id="ML179460">
    <property type="protein sequence ID" value="THU87194.1"/>
    <property type="molecule type" value="Genomic_DNA"/>
</dbReference>
<dbReference type="SUPFAM" id="SSF69989">
    <property type="entry name" value="C-terminal domain of PLC-beta"/>
    <property type="match status" value="1"/>
</dbReference>
<feature type="compositionally biased region" description="Low complexity" evidence="1">
    <location>
        <begin position="263"/>
        <end position="274"/>
    </location>
</feature>
<evidence type="ECO:0000313" key="3">
    <source>
        <dbReference type="Proteomes" id="UP000297245"/>
    </source>
</evidence>